<accession>A0ABT3VFN8</accession>
<evidence type="ECO:0008006" key="4">
    <source>
        <dbReference type="Google" id="ProtNLM"/>
    </source>
</evidence>
<comment type="caution">
    <text evidence="2">The sequence shown here is derived from an EMBL/GenBank/DDBJ whole genome shotgun (WGS) entry which is preliminary data.</text>
</comment>
<organism evidence="2 3">
    <name type="scientific">Streptomyces ortus</name>
    <dbReference type="NCBI Taxonomy" id="2867268"/>
    <lineage>
        <taxon>Bacteria</taxon>
        <taxon>Bacillati</taxon>
        <taxon>Actinomycetota</taxon>
        <taxon>Actinomycetes</taxon>
        <taxon>Kitasatosporales</taxon>
        <taxon>Streptomycetaceae</taxon>
        <taxon>Streptomyces</taxon>
    </lineage>
</organism>
<evidence type="ECO:0000256" key="1">
    <source>
        <dbReference type="ARBA" id="ARBA00000185"/>
    </source>
</evidence>
<dbReference type="Gene3D" id="1.10.268.10">
    <property type="entry name" value="Topoisomerase, domain 3"/>
    <property type="match status" value="1"/>
</dbReference>
<dbReference type="RefSeq" id="WP_267030967.1">
    <property type="nucleotide sequence ID" value="NZ_JAIFZO010000002.1"/>
</dbReference>
<reference evidence="2" key="1">
    <citation type="journal article" date="2022" name="bioRxiv">
        <title>Discovery and biosynthetic assessment of Streptomyces ortus sp nov. isolated from a deep-sea sponge.</title>
        <authorList>
            <person name="Williams S.E."/>
        </authorList>
    </citation>
    <scope>NUCLEOTIDE SEQUENCE</scope>
    <source>
        <strain evidence="2">A15ISP2-DRY2</strain>
    </source>
</reference>
<dbReference type="InterPro" id="IPR013760">
    <property type="entry name" value="Topo_IIA-like_dom_sf"/>
</dbReference>
<dbReference type="Proteomes" id="UP001165590">
    <property type="component" value="Unassembled WGS sequence"/>
</dbReference>
<evidence type="ECO:0000313" key="2">
    <source>
        <dbReference type="EMBL" id="MCX4238700.1"/>
    </source>
</evidence>
<dbReference type="SUPFAM" id="SSF56719">
    <property type="entry name" value="Type II DNA topoisomerase"/>
    <property type="match status" value="1"/>
</dbReference>
<keyword evidence="3" id="KW-1185">Reference proteome</keyword>
<protein>
    <recommendedName>
        <fullName evidence="4">DNA topoisomerase (ATP-hydrolyzing)</fullName>
    </recommendedName>
</protein>
<dbReference type="EMBL" id="JAIFZO010000002">
    <property type="protein sequence ID" value="MCX4238700.1"/>
    <property type="molecule type" value="Genomic_DNA"/>
</dbReference>
<dbReference type="InterPro" id="IPR013757">
    <property type="entry name" value="Topo_IIA_A_a_sf"/>
</dbReference>
<evidence type="ECO:0000313" key="3">
    <source>
        <dbReference type="Proteomes" id="UP001165590"/>
    </source>
</evidence>
<gene>
    <name evidence="2" type="ORF">K3769_39190</name>
</gene>
<comment type="catalytic activity">
    <reaction evidence="1">
        <text>ATP-dependent breakage, passage and rejoining of double-stranded DNA.</text>
        <dbReference type="EC" id="5.6.2.2"/>
    </reaction>
</comment>
<name>A0ABT3VFN8_9ACTN</name>
<sequence>MNDSTHSLRQRLHVLDGLLLAIERRHELVDLMSECASTDMALRRITARFGVTEPAARVLLDMQFRRLMPHEVDKLRQEAAQLRATLDP</sequence>
<proteinExistence type="predicted"/>